<sequence>MNRIIKILIYSDVLILSAFSLYLPIFAIFIATTIKGGSVAVAGLAAASYWTVRAIVQLPISRFIDKHDGEKRSFQALILGSFLFSIVPFLFVFAELPWHIYVLQAIYALGDALAVPTYFSVFSHHIVKVKANFQWGLRSVSIGIGIALASAFGGYLAEIRGFDTVFIITGIVSVIGSALLIALKNHMLRPSVAKGEGGLHGKEHGGEVEEISPLKK</sequence>
<comment type="subcellular location">
    <subcellularLocation>
        <location evidence="1">Cell membrane</location>
        <topology evidence="1">Multi-pass membrane protein</topology>
    </subcellularLocation>
</comment>
<dbReference type="GO" id="GO:0005886">
    <property type="term" value="C:plasma membrane"/>
    <property type="evidence" value="ECO:0007669"/>
    <property type="project" value="UniProtKB-SubCell"/>
</dbReference>
<evidence type="ECO:0000256" key="2">
    <source>
        <dbReference type="ARBA" id="ARBA00022448"/>
    </source>
</evidence>
<organism evidence="10 11">
    <name type="scientific">Candidatus Nomurabacteria bacterium RIFCSPHIGHO2_01_FULL_42_16</name>
    <dbReference type="NCBI Taxonomy" id="1801743"/>
    <lineage>
        <taxon>Bacteria</taxon>
        <taxon>Candidatus Nomuraibacteriota</taxon>
    </lineage>
</organism>
<keyword evidence="3" id="KW-1003">Cell membrane</keyword>
<feature type="transmembrane region" description="Helical" evidence="8">
    <location>
        <begin position="100"/>
        <end position="123"/>
    </location>
</feature>
<dbReference type="Pfam" id="PF07690">
    <property type="entry name" value="MFS_1"/>
    <property type="match status" value="1"/>
</dbReference>
<dbReference type="InterPro" id="IPR020846">
    <property type="entry name" value="MFS_dom"/>
</dbReference>
<feature type="transmembrane region" description="Helical" evidence="8">
    <location>
        <begin position="37"/>
        <end position="56"/>
    </location>
</feature>
<gene>
    <name evidence="10" type="ORF">A2824_02780</name>
</gene>
<evidence type="ECO:0000256" key="7">
    <source>
        <dbReference type="SAM" id="MobiDB-lite"/>
    </source>
</evidence>
<dbReference type="InterPro" id="IPR036259">
    <property type="entry name" value="MFS_trans_sf"/>
</dbReference>
<feature type="transmembrane region" description="Helical" evidence="8">
    <location>
        <begin position="162"/>
        <end position="183"/>
    </location>
</feature>
<protein>
    <recommendedName>
        <fullName evidence="9">Major facilitator superfamily (MFS) profile domain-containing protein</fullName>
    </recommendedName>
</protein>
<dbReference type="GO" id="GO:0022857">
    <property type="term" value="F:transmembrane transporter activity"/>
    <property type="evidence" value="ECO:0007669"/>
    <property type="project" value="InterPro"/>
</dbReference>
<evidence type="ECO:0000256" key="6">
    <source>
        <dbReference type="ARBA" id="ARBA00023136"/>
    </source>
</evidence>
<name>A0A1F6VIZ0_9BACT</name>
<dbReference type="PANTHER" id="PTHR23517:SF3">
    <property type="entry name" value="INTEGRAL MEMBRANE TRANSPORT PROTEIN"/>
    <property type="match status" value="1"/>
</dbReference>
<evidence type="ECO:0000256" key="5">
    <source>
        <dbReference type="ARBA" id="ARBA00022989"/>
    </source>
</evidence>
<evidence type="ECO:0000256" key="8">
    <source>
        <dbReference type="SAM" id="Phobius"/>
    </source>
</evidence>
<dbReference type="PROSITE" id="PS50850">
    <property type="entry name" value="MFS"/>
    <property type="match status" value="1"/>
</dbReference>
<feature type="transmembrane region" description="Helical" evidence="8">
    <location>
        <begin position="76"/>
        <end position="94"/>
    </location>
</feature>
<dbReference type="Proteomes" id="UP000178059">
    <property type="component" value="Unassembled WGS sequence"/>
</dbReference>
<dbReference type="Gene3D" id="1.20.1250.20">
    <property type="entry name" value="MFS general substrate transporter like domains"/>
    <property type="match status" value="1"/>
</dbReference>
<evidence type="ECO:0000313" key="10">
    <source>
        <dbReference type="EMBL" id="OGI69582.1"/>
    </source>
</evidence>
<dbReference type="InterPro" id="IPR011701">
    <property type="entry name" value="MFS"/>
</dbReference>
<keyword evidence="2" id="KW-0813">Transport</keyword>
<keyword evidence="6 8" id="KW-0472">Membrane</keyword>
<evidence type="ECO:0000256" key="1">
    <source>
        <dbReference type="ARBA" id="ARBA00004651"/>
    </source>
</evidence>
<feature type="transmembrane region" description="Helical" evidence="8">
    <location>
        <begin position="7"/>
        <end position="31"/>
    </location>
</feature>
<proteinExistence type="predicted"/>
<feature type="region of interest" description="Disordered" evidence="7">
    <location>
        <begin position="195"/>
        <end position="216"/>
    </location>
</feature>
<dbReference type="PANTHER" id="PTHR23517">
    <property type="entry name" value="RESISTANCE PROTEIN MDTM, PUTATIVE-RELATED-RELATED"/>
    <property type="match status" value="1"/>
</dbReference>
<evidence type="ECO:0000313" key="11">
    <source>
        <dbReference type="Proteomes" id="UP000178059"/>
    </source>
</evidence>
<accession>A0A1F6VIZ0</accession>
<keyword evidence="5 8" id="KW-1133">Transmembrane helix</keyword>
<evidence type="ECO:0000256" key="4">
    <source>
        <dbReference type="ARBA" id="ARBA00022692"/>
    </source>
</evidence>
<dbReference type="InterPro" id="IPR050171">
    <property type="entry name" value="MFS_Transporters"/>
</dbReference>
<reference evidence="10 11" key="1">
    <citation type="journal article" date="2016" name="Nat. Commun.">
        <title>Thousands of microbial genomes shed light on interconnected biogeochemical processes in an aquifer system.</title>
        <authorList>
            <person name="Anantharaman K."/>
            <person name="Brown C.T."/>
            <person name="Hug L.A."/>
            <person name="Sharon I."/>
            <person name="Castelle C.J."/>
            <person name="Probst A.J."/>
            <person name="Thomas B.C."/>
            <person name="Singh A."/>
            <person name="Wilkins M.J."/>
            <person name="Karaoz U."/>
            <person name="Brodie E.L."/>
            <person name="Williams K.H."/>
            <person name="Hubbard S.S."/>
            <person name="Banfield J.F."/>
        </authorList>
    </citation>
    <scope>NUCLEOTIDE SEQUENCE [LARGE SCALE GENOMIC DNA]</scope>
</reference>
<keyword evidence="4 8" id="KW-0812">Transmembrane</keyword>
<feature type="transmembrane region" description="Helical" evidence="8">
    <location>
        <begin position="135"/>
        <end position="156"/>
    </location>
</feature>
<evidence type="ECO:0000256" key="3">
    <source>
        <dbReference type="ARBA" id="ARBA00022475"/>
    </source>
</evidence>
<dbReference type="EMBL" id="MFTT01000023">
    <property type="protein sequence ID" value="OGI69582.1"/>
    <property type="molecule type" value="Genomic_DNA"/>
</dbReference>
<feature type="compositionally biased region" description="Basic and acidic residues" evidence="7">
    <location>
        <begin position="197"/>
        <end position="207"/>
    </location>
</feature>
<comment type="caution">
    <text evidence="10">The sequence shown here is derived from an EMBL/GenBank/DDBJ whole genome shotgun (WGS) entry which is preliminary data.</text>
</comment>
<dbReference type="STRING" id="1801743.A2824_02780"/>
<evidence type="ECO:0000259" key="9">
    <source>
        <dbReference type="PROSITE" id="PS50850"/>
    </source>
</evidence>
<dbReference type="AlphaFoldDB" id="A0A1F6VIZ0"/>
<feature type="domain" description="Major facilitator superfamily (MFS) profile" evidence="9">
    <location>
        <begin position="1"/>
        <end position="216"/>
    </location>
</feature>
<dbReference type="SUPFAM" id="SSF103473">
    <property type="entry name" value="MFS general substrate transporter"/>
    <property type="match status" value="1"/>
</dbReference>